<dbReference type="InterPro" id="IPR014001">
    <property type="entry name" value="Helicase_ATP-bd"/>
</dbReference>
<proteinExistence type="predicted"/>
<dbReference type="GO" id="GO:0005829">
    <property type="term" value="C:cytosol"/>
    <property type="evidence" value="ECO:0007669"/>
    <property type="project" value="TreeGrafter"/>
</dbReference>
<dbReference type="Gene3D" id="3.40.50.300">
    <property type="entry name" value="P-loop containing nucleotide triphosphate hydrolases"/>
    <property type="match status" value="2"/>
</dbReference>
<dbReference type="Pfam" id="PF00271">
    <property type="entry name" value="Helicase_C"/>
    <property type="match status" value="1"/>
</dbReference>
<dbReference type="Proteomes" id="UP000010388">
    <property type="component" value="Chromosome"/>
</dbReference>
<dbReference type="GO" id="GO:0006304">
    <property type="term" value="P:DNA modification"/>
    <property type="evidence" value="ECO:0007669"/>
    <property type="project" value="InterPro"/>
</dbReference>
<evidence type="ECO:0000313" key="2">
    <source>
        <dbReference type="EMBL" id="AFY29069.1"/>
    </source>
</evidence>
<dbReference type="GO" id="GO:0004386">
    <property type="term" value="F:helicase activity"/>
    <property type="evidence" value="ECO:0007669"/>
    <property type="project" value="UniProtKB-KW"/>
</dbReference>
<dbReference type="SMART" id="SM00487">
    <property type="entry name" value="DEXDc"/>
    <property type="match status" value="1"/>
</dbReference>
<dbReference type="AlphaFoldDB" id="K9P914"/>
<dbReference type="CDD" id="cd18032">
    <property type="entry name" value="DEXHc_RE_I_III_res"/>
    <property type="match status" value="1"/>
</dbReference>
<gene>
    <name evidence="2" type="ordered locus">Cyagr_1941</name>
</gene>
<dbReference type="eggNOG" id="COG4096">
    <property type="taxonomic scope" value="Bacteria"/>
</dbReference>
<dbReference type="PROSITE" id="PS51192">
    <property type="entry name" value="HELICASE_ATP_BIND_1"/>
    <property type="match status" value="1"/>
</dbReference>
<organism evidence="2 3">
    <name type="scientific">Cyanobium gracile (strain ATCC 27147 / PCC 6307)</name>
    <dbReference type="NCBI Taxonomy" id="292564"/>
    <lineage>
        <taxon>Bacteria</taxon>
        <taxon>Bacillati</taxon>
        <taxon>Cyanobacteriota</taxon>
        <taxon>Cyanophyceae</taxon>
        <taxon>Synechococcales</taxon>
        <taxon>Prochlorococcaceae</taxon>
        <taxon>Cyanobium</taxon>
    </lineage>
</organism>
<evidence type="ECO:0000313" key="3">
    <source>
        <dbReference type="Proteomes" id="UP000010388"/>
    </source>
</evidence>
<dbReference type="SUPFAM" id="SSF52540">
    <property type="entry name" value="P-loop containing nucleoside triphosphate hydrolases"/>
    <property type="match status" value="2"/>
</dbReference>
<dbReference type="PATRIC" id="fig|292564.3.peg.1839"/>
<dbReference type="Gene3D" id="3.90.1570.30">
    <property type="match status" value="1"/>
</dbReference>
<dbReference type="KEGG" id="cgc:Cyagr_1941"/>
<dbReference type="Pfam" id="PF04851">
    <property type="entry name" value="ResIII"/>
    <property type="match status" value="1"/>
</dbReference>
<dbReference type="HOGENOM" id="CLU_007363_1_0_3"/>
<keyword evidence="2" id="KW-0347">Helicase</keyword>
<evidence type="ECO:0000259" key="1">
    <source>
        <dbReference type="PROSITE" id="PS51192"/>
    </source>
</evidence>
<reference evidence="3" key="1">
    <citation type="journal article" date="2013" name="Proc. Natl. Acad. Sci. U.S.A.">
        <title>Improving the coverage of the cyanobacterial phylum using diversity-driven genome sequencing.</title>
        <authorList>
            <person name="Shih P.M."/>
            <person name="Wu D."/>
            <person name="Latifi A."/>
            <person name="Axen S.D."/>
            <person name="Fewer D.P."/>
            <person name="Talla E."/>
            <person name="Calteau A."/>
            <person name="Cai F."/>
            <person name="Tandeau de Marsac N."/>
            <person name="Rippka R."/>
            <person name="Herdman M."/>
            <person name="Sivonen K."/>
            <person name="Coursin T."/>
            <person name="Laurent T."/>
            <person name="Goodwin L."/>
            <person name="Nolan M."/>
            <person name="Davenport K.W."/>
            <person name="Han C.S."/>
            <person name="Rubin E.M."/>
            <person name="Eisen J.A."/>
            <person name="Woyke T."/>
            <person name="Gugger M."/>
            <person name="Kerfeld C.A."/>
        </authorList>
    </citation>
    <scope>NUCLEOTIDE SEQUENCE [LARGE SCALE GENOMIC DNA]</scope>
    <source>
        <strain evidence="3">ATCC 27147 / PCC 6307</strain>
    </source>
</reference>
<keyword evidence="2" id="KW-0547">Nucleotide-binding</keyword>
<keyword evidence="2" id="KW-0067">ATP-binding</keyword>
<dbReference type="STRING" id="292564.Cyagr_1941"/>
<dbReference type="GO" id="GO:0003677">
    <property type="term" value="F:DNA binding"/>
    <property type="evidence" value="ECO:0007669"/>
    <property type="project" value="InterPro"/>
</dbReference>
<dbReference type="InterPro" id="IPR001650">
    <property type="entry name" value="Helicase_C-like"/>
</dbReference>
<dbReference type="InterPro" id="IPR050742">
    <property type="entry name" value="Helicase_Restrict-Modif_Enz"/>
</dbReference>
<name>K9P914_CYAGP</name>
<dbReference type="InterPro" id="IPR027417">
    <property type="entry name" value="P-loop_NTPase"/>
</dbReference>
<accession>K9P914</accession>
<sequence length="957" mass="106534">MNLTPEQKARVDIDAALVTAGWILQNRDAINLAAGPGVAVREAKMASGHGFADYLLFVNGKAVGAIEAKPAGHTLSGVELQSGKYAAGLLAALNPPVRPLPFVYMSTGVETRFINGLDPDPRTRAISANLPHIHRPETLAEWIGAETLDAWVKRLHAEGSGLYTAAEDTKPSSLRGRITTMPPVEPGTLYANQIEAVTNLEHSLKRNRPRALIQMATGSGKTIAAITAIYRLIKYGGARRVLFLVDRSNLAKQAEKEFQGYWAPEVNRKFTELYNVQRLSSNTIMDSSKVVIATIQRVYSMLKGEPELDPTLEEGSQFESGADAILEPLPVVYNSALPLEFFDVVVIDEVHRSIYTLWRQVVEYFDAFLIGLTATPSKQTFGFFNKNLVMEYDHERAVADGVNVDFEIYKIRTRITEGGSTVEAGPDTMLGFRNRRTRALRWQSAEDDLTYDPSELDRRVVAKDQIRTIIRTFRDRLPVDIFPGRKEVPKTLIFAKDDSHAEDIVEIIRDEFGRGNSFCQKITYRVTDAKPEDLIQAFRNQYEPRIAVTVDMVATGTDIRPIEIVMFLRAVKSRLLFEQMKGRGVRIIDPNDLRAVSGEEAIAKTHFVIVDCVGITETPLTDSQPLERKRTVSLQALLEHVAMGGTDEAVLSSLASRLARLDRQCGPEEQARLVEASGGPTLADLCGAIVGGLDADRQIAEARRLFEVPEGSDPTDQQVGQAAEALLKEAVRPLATKPELRTLLVELKRELEQVIDEVSVDELLEAGASVEAREKARALVTDFEQFIAANRDEIDALQFFYAQPYGKRLSFNDIKALAEAIKAPPRSWTPERLWRAYELLERDKVRGASGQRLLTDMVSLIRFATHKDVELVPYGEQVRERFENWLAQQGNKGRPFSEEQRRWLAMMRDHIATSLEIQLDDLDYAPFAEAGGLGKAVQVFGSGLREVIGELNEVLAA</sequence>
<dbReference type="Pfam" id="PF08463">
    <property type="entry name" value="EcoEI_R_C"/>
    <property type="match status" value="1"/>
</dbReference>
<dbReference type="EMBL" id="CP003495">
    <property type="protein sequence ID" value="AFY29069.1"/>
    <property type="molecule type" value="Genomic_DNA"/>
</dbReference>
<dbReference type="RefSeq" id="WP_015109514.1">
    <property type="nucleotide sequence ID" value="NC_019675.1"/>
</dbReference>
<dbReference type="OrthoDB" id="9802848at2"/>
<dbReference type="REBASE" id="57142">
    <property type="entry name" value="Cgr6307ORF1939P"/>
</dbReference>
<dbReference type="GO" id="GO:0005524">
    <property type="term" value="F:ATP binding"/>
    <property type="evidence" value="ECO:0007669"/>
    <property type="project" value="InterPro"/>
</dbReference>
<dbReference type="PANTHER" id="PTHR47396:SF1">
    <property type="entry name" value="ATP-DEPENDENT HELICASE IRC3-RELATED"/>
    <property type="match status" value="1"/>
</dbReference>
<dbReference type="CDD" id="cd18799">
    <property type="entry name" value="SF2_C_EcoAI-like"/>
    <property type="match status" value="1"/>
</dbReference>
<keyword evidence="2" id="KW-0378">Hydrolase</keyword>
<protein>
    <submittedName>
        <fullName evidence="2">Helicase, type I site-specific restriction-modification system restriction subunit</fullName>
    </submittedName>
</protein>
<feature type="domain" description="Helicase ATP-binding" evidence="1">
    <location>
        <begin position="202"/>
        <end position="394"/>
    </location>
</feature>
<dbReference type="InterPro" id="IPR013670">
    <property type="entry name" value="EcoEI_R_C_dom"/>
</dbReference>
<dbReference type="PANTHER" id="PTHR47396">
    <property type="entry name" value="TYPE I RESTRICTION ENZYME ECOKI R PROTEIN"/>
    <property type="match status" value="1"/>
</dbReference>
<dbReference type="GO" id="GO:0016787">
    <property type="term" value="F:hydrolase activity"/>
    <property type="evidence" value="ECO:0007669"/>
    <property type="project" value="InterPro"/>
</dbReference>
<dbReference type="InterPro" id="IPR006935">
    <property type="entry name" value="Helicase/UvrB_N"/>
</dbReference>